<evidence type="ECO:0000256" key="3">
    <source>
        <dbReference type="ARBA" id="ARBA00022553"/>
    </source>
</evidence>
<dbReference type="EMBL" id="AAQH01000001">
    <property type="protein sequence ID" value="EAT13917.1"/>
    <property type="molecule type" value="Genomic_DNA"/>
</dbReference>
<comment type="catalytic activity">
    <reaction evidence="1">
        <text>ATP + protein L-histidine = ADP + protein N-phospho-L-histidine.</text>
        <dbReference type="EC" id="2.7.13.3"/>
    </reaction>
</comment>
<dbReference type="STRING" id="207949.RED65_11004"/>
<comment type="caution">
    <text evidence="8">The sequence shown here is derived from an EMBL/GenBank/DDBJ whole genome shotgun (WGS) entry which is preliminary data.</text>
</comment>
<dbReference type="HOGENOM" id="CLU_105049_0_0_6"/>
<dbReference type="OrthoDB" id="9806130at2"/>
<dbReference type="SMART" id="SM00387">
    <property type="entry name" value="HATPase_c"/>
    <property type="match status" value="1"/>
</dbReference>
<dbReference type="SUPFAM" id="SSF55874">
    <property type="entry name" value="ATPase domain of HSP90 chaperone/DNA topoisomerase II/histidine kinase"/>
    <property type="match status" value="1"/>
</dbReference>
<evidence type="ECO:0000256" key="4">
    <source>
        <dbReference type="ARBA" id="ARBA00022679"/>
    </source>
</evidence>
<dbReference type="PANTHER" id="PTHR45453">
    <property type="entry name" value="PHOSPHATE REGULON SENSOR PROTEIN PHOR"/>
    <property type="match status" value="1"/>
</dbReference>
<dbReference type="AlphaFoldDB" id="Q1N5M5"/>
<dbReference type="PANTHER" id="PTHR45453:SF1">
    <property type="entry name" value="PHOSPHATE REGULON SENSOR PROTEIN PHOR"/>
    <property type="match status" value="1"/>
</dbReference>
<dbReference type="RefSeq" id="WP_007017335.1">
    <property type="nucleotide sequence ID" value="NZ_CH724113.1"/>
</dbReference>
<dbReference type="InterPro" id="IPR036890">
    <property type="entry name" value="HATPase_C_sf"/>
</dbReference>
<dbReference type="GO" id="GO:0005886">
    <property type="term" value="C:plasma membrane"/>
    <property type="evidence" value="ECO:0007669"/>
    <property type="project" value="TreeGrafter"/>
</dbReference>
<evidence type="ECO:0000256" key="6">
    <source>
        <dbReference type="ARBA" id="ARBA00023012"/>
    </source>
</evidence>
<evidence type="ECO:0000256" key="5">
    <source>
        <dbReference type="ARBA" id="ARBA00022777"/>
    </source>
</evidence>
<keyword evidence="3" id="KW-0597">Phosphoprotein</keyword>
<reference evidence="8 9" key="1">
    <citation type="submission" date="2006-03" db="EMBL/GenBank/DDBJ databases">
        <authorList>
            <person name="Pinhassi J."/>
            <person name="Pedros-Alio C."/>
            <person name="Ferriera S."/>
            <person name="Johnson J."/>
            <person name="Kravitz S."/>
            <person name="Halpern A."/>
            <person name="Remington K."/>
            <person name="Beeson K."/>
            <person name="Tran B."/>
            <person name="Rogers Y.-H."/>
            <person name="Friedman R."/>
            <person name="Venter J.C."/>
        </authorList>
    </citation>
    <scope>NUCLEOTIDE SEQUENCE [LARGE SCALE GENOMIC DNA]</scope>
    <source>
        <strain evidence="8 9">RED65</strain>
    </source>
</reference>
<feature type="domain" description="Histidine kinase" evidence="7">
    <location>
        <begin position="12"/>
        <end position="224"/>
    </location>
</feature>
<dbReference type="EC" id="2.7.13.3" evidence="2"/>
<keyword evidence="4" id="KW-0808">Transferase</keyword>
<dbReference type="GO" id="GO:0004721">
    <property type="term" value="F:phosphoprotein phosphatase activity"/>
    <property type="evidence" value="ECO:0007669"/>
    <property type="project" value="TreeGrafter"/>
</dbReference>
<dbReference type="InterPro" id="IPR005467">
    <property type="entry name" value="His_kinase_dom"/>
</dbReference>
<dbReference type="InterPro" id="IPR003594">
    <property type="entry name" value="HATPase_dom"/>
</dbReference>
<keyword evidence="9" id="KW-1185">Reference proteome</keyword>
<name>Q1N5M5_9GAMM</name>
<dbReference type="PROSITE" id="PS50109">
    <property type="entry name" value="HIS_KIN"/>
    <property type="match status" value="1"/>
</dbReference>
<sequence>MSDNNLDMLLASCIHDMKNSIIMILNSIDEIQDNQALADSNEKQLANLRYEASRLNNDLMHLLGVYRYEDNSLPLIIDEMEVWELLHEVHLRNQVLIEKYGHTFELNCDEDEIWYCDYNLVASVINNIIVNTVRYTKTKILVKAEITNDMLCIQVNDDGLGYPDNMLMKPYEPKGINFRNGSTSLGLYFASCVAKLHRRKEQTGYIELSNGGELGGGLFSIYIP</sequence>
<dbReference type="Pfam" id="PF02518">
    <property type="entry name" value="HATPase_c"/>
    <property type="match status" value="1"/>
</dbReference>
<dbReference type="InterPro" id="IPR050351">
    <property type="entry name" value="BphY/WalK/GraS-like"/>
</dbReference>
<proteinExistence type="predicted"/>
<evidence type="ECO:0000259" key="7">
    <source>
        <dbReference type="PROSITE" id="PS50109"/>
    </source>
</evidence>
<organism evidence="8 9">
    <name type="scientific">Bermanella marisrubri</name>
    <dbReference type="NCBI Taxonomy" id="207949"/>
    <lineage>
        <taxon>Bacteria</taxon>
        <taxon>Pseudomonadati</taxon>
        <taxon>Pseudomonadota</taxon>
        <taxon>Gammaproteobacteria</taxon>
        <taxon>Oceanospirillales</taxon>
        <taxon>Oceanospirillaceae</taxon>
        <taxon>Bermanella</taxon>
    </lineage>
</organism>
<protein>
    <recommendedName>
        <fullName evidence="2">histidine kinase</fullName>
        <ecNumber evidence="2">2.7.13.3</ecNumber>
    </recommendedName>
</protein>
<dbReference type="GO" id="GO:0016036">
    <property type="term" value="P:cellular response to phosphate starvation"/>
    <property type="evidence" value="ECO:0007669"/>
    <property type="project" value="TreeGrafter"/>
</dbReference>
<evidence type="ECO:0000313" key="8">
    <source>
        <dbReference type="EMBL" id="EAT13917.1"/>
    </source>
</evidence>
<dbReference type="GO" id="GO:0000155">
    <property type="term" value="F:phosphorelay sensor kinase activity"/>
    <property type="evidence" value="ECO:0007669"/>
    <property type="project" value="TreeGrafter"/>
</dbReference>
<evidence type="ECO:0000313" key="9">
    <source>
        <dbReference type="Proteomes" id="UP000004263"/>
    </source>
</evidence>
<dbReference type="Gene3D" id="3.30.565.10">
    <property type="entry name" value="Histidine kinase-like ATPase, C-terminal domain"/>
    <property type="match status" value="1"/>
</dbReference>
<accession>Q1N5M5</accession>
<keyword evidence="5 8" id="KW-0418">Kinase</keyword>
<gene>
    <name evidence="8" type="ORF">RED65_11004</name>
</gene>
<evidence type="ECO:0000256" key="1">
    <source>
        <dbReference type="ARBA" id="ARBA00000085"/>
    </source>
</evidence>
<keyword evidence="6" id="KW-0902">Two-component regulatory system</keyword>
<dbReference type="Proteomes" id="UP000004263">
    <property type="component" value="Unassembled WGS sequence"/>
</dbReference>
<evidence type="ECO:0000256" key="2">
    <source>
        <dbReference type="ARBA" id="ARBA00012438"/>
    </source>
</evidence>